<dbReference type="AlphaFoldDB" id="A0A4W5NFR1"/>
<dbReference type="NCBIfam" id="TIGR00805">
    <property type="entry name" value="oat"/>
    <property type="match status" value="1"/>
</dbReference>
<feature type="transmembrane region" description="Helical" evidence="8">
    <location>
        <begin position="341"/>
        <end position="361"/>
    </location>
</feature>
<accession>A0A4W5NFR1</accession>
<keyword evidence="4 8" id="KW-0812">Transmembrane</keyword>
<dbReference type="PANTHER" id="PTHR11388">
    <property type="entry name" value="ORGANIC ANION TRANSPORTER"/>
    <property type="match status" value="1"/>
</dbReference>
<sequence length="624" mass="68478">MLQLAQLLVSGYLKSSISTIERRYGFSSQKSGILASFNEVGNIVLIVFVSFFGSRVHRPRFIGGGALVSSLAALMMALPHFISGPYQYTDHISESKDDDSGLCQLDSSFQTPLSNHSCTLQESHSQLGVFPLLLLGQLLLGIGGVPIQPFGISYIDDYASKRNSPLYLGILLAVTSIGPAFGFMMGSFMLRFYVDIDKMSKDQIGLERRDPRWVGAWWLGFLVAASFLFLTSLPYLFFPRQMPKEVKLEAMPQSPEQKRKRNHCQTLSRNSPSHSSSKVRIFYKTTSVCFPQIALRTLRNPIYLLVVLAQVHLAAMIAGLATFMAKFIERQFTQTASFSNMMIGGVSIPLAVLGIVLGGALMRRLSMSTRGSALMCTAAILMCMLTALPLLLLGCSTQSNGSLGCSAGCSCPTETFNPVCGSDGVEFISPCHAGCMTKVQDNNTIKVLNYTNCGCINGSHALPGTCGSDCEHLLFPFMVFSALTCFIASFSQTPSYMMILRTVRTEDKSFAVGVQYMLFRMLAFLPAPVLYGTAIDTTCILWGKKCGKNTSCHYYNMDLFRQRFLGLQVLFVCGAFVCFLLSLLILRHRAGQQGQQAGQRYTVVNGVKSPDNNTASKELQRMAP</sequence>
<evidence type="ECO:0000256" key="3">
    <source>
        <dbReference type="ARBA" id="ARBA00022475"/>
    </source>
</evidence>
<reference evidence="12" key="3">
    <citation type="submission" date="2025-09" db="UniProtKB">
        <authorList>
            <consortium name="Ensembl"/>
        </authorList>
    </citation>
    <scope>IDENTIFICATION</scope>
</reference>
<keyword evidence="6 8" id="KW-0472">Membrane</keyword>
<dbReference type="PROSITE" id="PS50850">
    <property type="entry name" value="MFS"/>
    <property type="match status" value="1"/>
</dbReference>
<reference evidence="13" key="1">
    <citation type="submission" date="2018-06" db="EMBL/GenBank/DDBJ databases">
        <title>Genome assembly of Danube salmon.</title>
        <authorList>
            <person name="Macqueen D.J."/>
            <person name="Gundappa M.K."/>
        </authorList>
    </citation>
    <scope>NUCLEOTIDE SEQUENCE [LARGE SCALE GENOMIC DNA]</scope>
</reference>
<dbReference type="GO" id="GO:0006811">
    <property type="term" value="P:monoatomic ion transport"/>
    <property type="evidence" value="ECO:0007669"/>
    <property type="project" value="UniProtKB-KW"/>
</dbReference>
<dbReference type="InterPro" id="IPR004156">
    <property type="entry name" value="OATP"/>
</dbReference>
<feature type="transmembrane region" description="Helical" evidence="8">
    <location>
        <begin position="214"/>
        <end position="238"/>
    </location>
</feature>
<feature type="transmembrane region" description="Helical" evidence="8">
    <location>
        <begin position="33"/>
        <end position="54"/>
    </location>
</feature>
<feature type="transmembrane region" description="Helical" evidence="8">
    <location>
        <begin position="166"/>
        <end position="194"/>
    </location>
</feature>
<comment type="caution">
    <text evidence="8">Lacks conserved residue(s) required for the propagation of feature annotation.</text>
</comment>
<evidence type="ECO:0000256" key="8">
    <source>
        <dbReference type="RuleBase" id="RU362056"/>
    </source>
</evidence>
<feature type="compositionally biased region" description="Polar residues" evidence="9">
    <location>
        <begin position="264"/>
        <end position="275"/>
    </location>
</feature>
<keyword evidence="13" id="KW-1185">Reference proteome</keyword>
<dbReference type="Pfam" id="PF07648">
    <property type="entry name" value="Kazal_2"/>
    <property type="match status" value="1"/>
</dbReference>
<feature type="region of interest" description="Disordered" evidence="9">
    <location>
        <begin position="605"/>
        <end position="624"/>
    </location>
</feature>
<feature type="transmembrane region" description="Helical" evidence="8">
    <location>
        <begin position="510"/>
        <end position="531"/>
    </location>
</feature>
<dbReference type="InterPro" id="IPR036058">
    <property type="entry name" value="Kazal_dom_sf"/>
</dbReference>
<evidence type="ECO:0000256" key="7">
    <source>
        <dbReference type="ARBA" id="ARBA00023157"/>
    </source>
</evidence>
<dbReference type="InterPro" id="IPR036259">
    <property type="entry name" value="MFS_trans_sf"/>
</dbReference>
<dbReference type="GO" id="GO:0016323">
    <property type="term" value="C:basolateral plasma membrane"/>
    <property type="evidence" value="ECO:0007669"/>
    <property type="project" value="TreeGrafter"/>
</dbReference>
<feature type="transmembrane region" description="Helical" evidence="8">
    <location>
        <begin position="473"/>
        <end position="490"/>
    </location>
</feature>
<dbReference type="Gene3D" id="1.20.1250.20">
    <property type="entry name" value="MFS general substrate transporter like domains"/>
    <property type="match status" value="1"/>
</dbReference>
<dbReference type="GO" id="GO:0043252">
    <property type="term" value="P:sodium-independent organic anion transport"/>
    <property type="evidence" value="ECO:0007669"/>
    <property type="project" value="TreeGrafter"/>
</dbReference>
<protein>
    <recommendedName>
        <fullName evidence="8">Solute carrier organic anion transporter family member</fullName>
    </recommendedName>
</protein>
<evidence type="ECO:0000256" key="9">
    <source>
        <dbReference type="SAM" id="MobiDB-lite"/>
    </source>
</evidence>
<dbReference type="SUPFAM" id="SSF103473">
    <property type="entry name" value="MFS general substrate transporter"/>
    <property type="match status" value="1"/>
</dbReference>
<keyword evidence="8" id="KW-0813">Transport</keyword>
<feature type="transmembrane region" description="Helical" evidence="8">
    <location>
        <begin position="61"/>
        <end position="82"/>
    </location>
</feature>
<dbReference type="Pfam" id="PF03137">
    <property type="entry name" value="OATP"/>
    <property type="match status" value="1"/>
</dbReference>
<dbReference type="GO" id="GO:0016324">
    <property type="term" value="C:apical plasma membrane"/>
    <property type="evidence" value="ECO:0007669"/>
    <property type="project" value="TreeGrafter"/>
</dbReference>
<dbReference type="PROSITE" id="PS51465">
    <property type="entry name" value="KAZAL_2"/>
    <property type="match status" value="1"/>
</dbReference>
<dbReference type="GO" id="GO:0015347">
    <property type="term" value="F:sodium-independent organic anion transmembrane transporter activity"/>
    <property type="evidence" value="ECO:0007669"/>
    <property type="project" value="TreeGrafter"/>
</dbReference>
<evidence type="ECO:0000259" key="11">
    <source>
        <dbReference type="PROSITE" id="PS51465"/>
    </source>
</evidence>
<proteinExistence type="inferred from homology"/>
<dbReference type="SUPFAM" id="SSF100895">
    <property type="entry name" value="Kazal-type serine protease inhibitors"/>
    <property type="match status" value="1"/>
</dbReference>
<comment type="subcellular location">
    <subcellularLocation>
        <location evidence="1 8">Cell membrane</location>
        <topology evidence="1 8">Multi-pass membrane protein</topology>
    </subcellularLocation>
</comment>
<evidence type="ECO:0000256" key="6">
    <source>
        <dbReference type="ARBA" id="ARBA00023136"/>
    </source>
</evidence>
<evidence type="ECO:0000313" key="13">
    <source>
        <dbReference type="Proteomes" id="UP000314982"/>
    </source>
</evidence>
<feature type="domain" description="Kazal-like" evidence="11">
    <location>
        <begin position="399"/>
        <end position="454"/>
    </location>
</feature>
<keyword evidence="5 8" id="KW-1133">Transmembrane helix</keyword>
<feature type="domain" description="Major facilitator superfamily (MFS) profile" evidence="10">
    <location>
        <begin position="1"/>
        <end position="590"/>
    </location>
</feature>
<feature type="transmembrane region" description="Helical" evidence="8">
    <location>
        <begin position="302"/>
        <end position="321"/>
    </location>
</feature>
<dbReference type="PANTHER" id="PTHR11388:SF87">
    <property type="entry name" value="SOLUTE CARRIER ORGANIC ANION TRANSPORTER FAMILY MEMBER 2B1"/>
    <property type="match status" value="1"/>
</dbReference>
<dbReference type="Ensembl" id="ENSHHUT00000050561.1">
    <property type="protein sequence ID" value="ENSHHUP00000048788.1"/>
    <property type="gene ID" value="ENSHHUG00000029559.1"/>
</dbReference>
<evidence type="ECO:0000256" key="5">
    <source>
        <dbReference type="ARBA" id="ARBA00022989"/>
    </source>
</evidence>
<dbReference type="Proteomes" id="UP000314982">
    <property type="component" value="Unassembled WGS sequence"/>
</dbReference>
<reference evidence="12" key="2">
    <citation type="submission" date="2025-08" db="UniProtKB">
        <authorList>
            <consortium name="Ensembl"/>
        </authorList>
    </citation>
    <scope>IDENTIFICATION</scope>
</reference>
<evidence type="ECO:0000259" key="10">
    <source>
        <dbReference type="PROSITE" id="PS50850"/>
    </source>
</evidence>
<evidence type="ECO:0000313" key="12">
    <source>
        <dbReference type="Ensembl" id="ENSHHUP00000048788.1"/>
    </source>
</evidence>
<name>A0A4W5NFR1_9TELE</name>
<feature type="transmembrane region" description="Helical" evidence="8">
    <location>
        <begin position="129"/>
        <end position="154"/>
    </location>
</feature>
<keyword evidence="7" id="KW-1015">Disulfide bond</keyword>
<dbReference type="STRING" id="62062.ENSHHUP00000048788"/>
<evidence type="ECO:0000256" key="1">
    <source>
        <dbReference type="ARBA" id="ARBA00004651"/>
    </source>
</evidence>
<organism evidence="12 13">
    <name type="scientific">Hucho hucho</name>
    <name type="common">huchen</name>
    <dbReference type="NCBI Taxonomy" id="62062"/>
    <lineage>
        <taxon>Eukaryota</taxon>
        <taxon>Metazoa</taxon>
        <taxon>Chordata</taxon>
        <taxon>Craniata</taxon>
        <taxon>Vertebrata</taxon>
        <taxon>Euteleostomi</taxon>
        <taxon>Actinopterygii</taxon>
        <taxon>Neopterygii</taxon>
        <taxon>Teleostei</taxon>
        <taxon>Protacanthopterygii</taxon>
        <taxon>Salmoniformes</taxon>
        <taxon>Salmonidae</taxon>
        <taxon>Salmoninae</taxon>
        <taxon>Hucho</taxon>
    </lineage>
</organism>
<feature type="region of interest" description="Disordered" evidence="9">
    <location>
        <begin position="250"/>
        <end position="275"/>
    </location>
</feature>
<keyword evidence="8" id="KW-0406">Ion transport</keyword>
<feature type="transmembrane region" description="Helical" evidence="8">
    <location>
        <begin position="373"/>
        <end position="393"/>
    </location>
</feature>
<dbReference type="GO" id="GO:0015125">
    <property type="term" value="F:bile acid transmembrane transporter activity"/>
    <property type="evidence" value="ECO:0007669"/>
    <property type="project" value="TreeGrafter"/>
</dbReference>
<dbReference type="Gene3D" id="3.30.60.30">
    <property type="match status" value="1"/>
</dbReference>
<dbReference type="InterPro" id="IPR020846">
    <property type="entry name" value="MFS_dom"/>
</dbReference>
<feature type="transmembrane region" description="Helical" evidence="8">
    <location>
        <begin position="564"/>
        <end position="586"/>
    </location>
</feature>
<dbReference type="GeneTree" id="ENSGT01150000286901"/>
<evidence type="ECO:0000256" key="4">
    <source>
        <dbReference type="ARBA" id="ARBA00022692"/>
    </source>
</evidence>
<evidence type="ECO:0000256" key="2">
    <source>
        <dbReference type="ARBA" id="ARBA00009657"/>
    </source>
</evidence>
<comment type="similarity">
    <text evidence="2 8">Belongs to the organo anion transporter (TC 2.A.60) family.</text>
</comment>
<dbReference type="InterPro" id="IPR002350">
    <property type="entry name" value="Kazal_dom"/>
</dbReference>
<keyword evidence="3" id="KW-1003">Cell membrane</keyword>